<evidence type="ECO:0000313" key="2">
    <source>
        <dbReference type="Proteomes" id="UP000030661"/>
    </source>
</evidence>
<reference evidence="1" key="1">
    <citation type="journal article" date="2015" name="PeerJ">
        <title>First genomic representation of candidate bacterial phylum KSB3 points to enhanced environmental sensing as a trigger of wastewater bulking.</title>
        <authorList>
            <person name="Sekiguchi Y."/>
            <person name="Ohashi A."/>
            <person name="Parks D.H."/>
            <person name="Yamauchi T."/>
            <person name="Tyson G.W."/>
            <person name="Hugenholtz P."/>
        </authorList>
    </citation>
    <scope>NUCLEOTIDE SEQUENCE [LARGE SCALE GENOMIC DNA]</scope>
</reference>
<keyword evidence="2" id="KW-1185">Reference proteome</keyword>
<name>A0A081C4F0_VECG1</name>
<dbReference type="STRING" id="1499967.U27_06440"/>
<dbReference type="AlphaFoldDB" id="A0A081C4F0"/>
<dbReference type="Proteomes" id="UP000030661">
    <property type="component" value="Unassembled WGS sequence"/>
</dbReference>
<dbReference type="EMBL" id="DF820470">
    <property type="protein sequence ID" value="GAK59455.1"/>
    <property type="molecule type" value="Genomic_DNA"/>
</dbReference>
<protein>
    <submittedName>
        <fullName evidence="1">Uncharacterized protein</fullName>
    </submittedName>
</protein>
<dbReference type="HOGENOM" id="CLU_2840900_0_0_0"/>
<proteinExistence type="predicted"/>
<sequence length="65" mass="7424">MNRRSPGTMKRQGFHITRDNKSVVVKCNDTESYGHALRSAQALLARPKQSLRTPKDVHNLVCQYI</sequence>
<evidence type="ECO:0000313" key="1">
    <source>
        <dbReference type="EMBL" id="GAK59455.1"/>
    </source>
</evidence>
<organism evidence="1">
    <name type="scientific">Vecturithrix granuli</name>
    <dbReference type="NCBI Taxonomy" id="1499967"/>
    <lineage>
        <taxon>Bacteria</taxon>
        <taxon>Candidatus Moduliflexota</taxon>
        <taxon>Candidatus Vecturitrichia</taxon>
        <taxon>Candidatus Vecturitrichales</taxon>
        <taxon>Candidatus Vecturitrichaceae</taxon>
        <taxon>Candidatus Vecturithrix</taxon>
    </lineage>
</organism>
<accession>A0A081C4F0</accession>
<gene>
    <name evidence="1" type="ORF">U27_06440</name>
</gene>